<dbReference type="OrthoDB" id="3023291at2759"/>
<gene>
    <name evidence="1" type="ORF">EIP91_005969</name>
</gene>
<sequence length="334" mass="38155">MRFLCSTLCLRADEIDGCSVHSAALKLEPKSLPPHCISEVDIRVDDDVATVLSLSAAAEDLFIEVDIQMRKALRTMHVVLRPSLRETLGRLRHQWQELYKSFHTLSWLARELAGRAQAVISDFTQVCLARLRDPEVAIQSKATELRDYRQTLSHNETAWGGYNEQLAEFMDRLHRFERDLKEITVKHSNVARCLLLKVQSLRIVIEGAPLEKEVFVQRETVDVPSLLQKCCPTLSHEIHGSKYDTTNFVNIRFLNQDAEMVKSLHFRGLQGLWSALTLLAVAVPLEICSLESKFELLPTSQDLLETIFDLNTMEHVYSSLLPFLHAYQVSVVRF</sequence>
<reference evidence="1 2" key="1">
    <citation type="submission" date="2018-11" db="EMBL/GenBank/DDBJ databases">
        <title>Genome assembly of Steccherinum ochraceum LE-BIN_3174, the white-rot fungus of the Steccherinaceae family (The Residual Polyporoid clade, Polyporales, Basidiomycota).</title>
        <authorList>
            <person name="Fedorova T.V."/>
            <person name="Glazunova O.A."/>
            <person name="Landesman E.O."/>
            <person name="Moiseenko K.V."/>
            <person name="Psurtseva N.V."/>
            <person name="Savinova O.S."/>
            <person name="Shakhova N.V."/>
            <person name="Tyazhelova T.V."/>
            <person name="Vasina D.V."/>
        </authorList>
    </citation>
    <scope>NUCLEOTIDE SEQUENCE [LARGE SCALE GENOMIC DNA]</scope>
    <source>
        <strain evidence="1 2">LE-BIN_3174</strain>
    </source>
</reference>
<evidence type="ECO:0000313" key="2">
    <source>
        <dbReference type="Proteomes" id="UP000292702"/>
    </source>
</evidence>
<comment type="caution">
    <text evidence="1">The sequence shown here is derived from an EMBL/GenBank/DDBJ whole genome shotgun (WGS) entry which is preliminary data.</text>
</comment>
<keyword evidence="2" id="KW-1185">Reference proteome</keyword>
<dbReference type="Proteomes" id="UP000292702">
    <property type="component" value="Unassembled WGS sequence"/>
</dbReference>
<evidence type="ECO:0000313" key="1">
    <source>
        <dbReference type="EMBL" id="TCD63131.1"/>
    </source>
</evidence>
<accession>A0A4R0R6H5</accession>
<name>A0A4R0R6H5_9APHY</name>
<dbReference type="AlphaFoldDB" id="A0A4R0R6H5"/>
<dbReference type="EMBL" id="RWJN01000320">
    <property type="protein sequence ID" value="TCD63131.1"/>
    <property type="molecule type" value="Genomic_DNA"/>
</dbReference>
<proteinExistence type="predicted"/>
<protein>
    <submittedName>
        <fullName evidence="1">Uncharacterized protein</fullName>
    </submittedName>
</protein>
<organism evidence="1 2">
    <name type="scientific">Steccherinum ochraceum</name>
    <dbReference type="NCBI Taxonomy" id="92696"/>
    <lineage>
        <taxon>Eukaryota</taxon>
        <taxon>Fungi</taxon>
        <taxon>Dikarya</taxon>
        <taxon>Basidiomycota</taxon>
        <taxon>Agaricomycotina</taxon>
        <taxon>Agaricomycetes</taxon>
        <taxon>Polyporales</taxon>
        <taxon>Steccherinaceae</taxon>
        <taxon>Steccherinum</taxon>
    </lineage>
</organism>